<evidence type="ECO:0000256" key="2">
    <source>
        <dbReference type="PROSITE-ProRule" id="PRU00285"/>
    </source>
</evidence>
<evidence type="ECO:0000313" key="5">
    <source>
        <dbReference type="EMBL" id="AGA65178.1"/>
    </source>
</evidence>
<accession>L0EWZ9</accession>
<dbReference type="InterPro" id="IPR037913">
    <property type="entry name" value="ACD_IbpA/B"/>
</dbReference>
<evidence type="ECO:0000256" key="1">
    <source>
        <dbReference type="ARBA" id="ARBA00023016"/>
    </source>
</evidence>
<dbReference type="InterPro" id="IPR002068">
    <property type="entry name" value="A-crystallin/Hsp20_dom"/>
</dbReference>
<evidence type="ECO:0000259" key="4">
    <source>
        <dbReference type="PROSITE" id="PS01031"/>
    </source>
</evidence>
<dbReference type="Gene3D" id="2.60.40.790">
    <property type="match status" value="1"/>
</dbReference>
<dbReference type="AlphaFoldDB" id="L0EWZ9"/>
<gene>
    <name evidence="5" type="ordered locus">B488_11860</name>
</gene>
<dbReference type="eggNOG" id="COG0071">
    <property type="taxonomic scope" value="Bacteria"/>
</dbReference>
<dbReference type="CDD" id="cd06470">
    <property type="entry name" value="ACD_IbpA-B_like"/>
    <property type="match status" value="1"/>
</dbReference>
<dbReference type="PATRIC" id="fig|1215343.11.peg.1224"/>
<keyword evidence="1 5" id="KW-0346">Stress response</keyword>
<dbReference type="Pfam" id="PF00011">
    <property type="entry name" value="HSP20"/>
    <property type="match status" value="1"/>
</dbReference>
<evidence type="ECO:0000313" key="6">
    <source>
        <dbReference type="Proteomes" id="UP000010799"/>
    </source>
</evidence>
<name>L0EWZ9_LIBCB</name>
<protein>
    <submittedName>
        <fullName evidence="5">16 kDa heat shock protein A</fullName>
    </submittedName>
</protein>
<dbReference type="PANTHER" id="PTHR47062:SF1">
    <property type="entry name" value="SMALL HEAT SHOCK PROTEIN IBPA"/>
    <property type="match status" value="1"/>
</dbReference>
<dbReference type="PANTHER" id="PTHR47062">
    <property type="match status" value="1"/>
</dbReference>
<dbReference type="HOGENOM" id="CLU_046737_4_2_5"/>
<dbReference type="STRING" id="1215343.B488_11860"/>
<dbReference type="PROSITE" id="PS01031">
    <property type="entry name" value="SHSP"/>
    <property type="match status" value="1"/>
</dbReference>
<evidence type="ECO:0000256" key="3">
    <source>
        <dbReference type="RuleBase" id="RU003616"/>
    </source>
</evidence>
<dbReference type="InterPro" id="IPR008978">
    <property type="entry name" value="HSP20-like_chaperone"/>
</dbReference>
<feature type="domain" description="SHSP" evidence="4">
    <location>
        <begin position="28"/>
        <end position="141"/>
    </location>
</feature>
<organism evidence="5 6">
    <name type="scientific">Liberibacter crescens (strain BT-1)</name>
    <dbReference type="NCBI Taxonomy" id="1215343"/>
    <lineage>
        <taxon>Bacteria</taxon>
        <taxon>Pseudomonadati</taxon>
        <taxon>Pseudomonadota</taxon>
        <taxon>Alphaproteobacteria</taxon>
        <taxon>Hyphomicrobiales</taxon>
        <taxon>Rhizobiaceae</taxon>
        <taxon>Liberibacter</taxon>
    </lineage>
</organism>
<dbReference type="SUPFAM" id="SSF49764">
    <property type="entry name" value="HSP20-like chaperones"/>
    <property type="match status" value="1"/>
</dbReference>
<dbReference type="Proteomes" id="UP000010799">
    <property type="component" value="Chromosome"/>
</dbReference>
<reference evidence="5 6" key="1">
    <citation type="journal article" date="2012" name="Stand. Genomic Sci.">
        <title>Complete genome sequence of Liberibacter crescens BT-1.</title>
        <authorList>
            <person name="Leonard M.T."/>
            <person name="Fagen J.R."/>
            <person name="Davis-Richardson A.G."/>
            <person name="Davis M.J."/>
            <person name="Triplett E.W."/>
        </authorList>
    </citation>
    <scope>NUCLEOTIDE SEQUENCE [LARGE SCALE GENOMIC DNA]</scope>
    <source>
        <strain evidence="5 6">BT-1</strain>
    </source>
</reference>
<dbReference type="EMBL" id="CP003789">
    <property type="protein sequence ID" value="AGA65178.1"/>
    <property type="molecule type" value="Genomic_DNA"/>
</dbReference>
<proteinExistence type="inferred from homology"/>
<keyword evidence="6" id="KW-1185">Reference proteome</keyword>
<sequence length="156" mass="18017">MQVDFSPFYSSTVGYDPLFTMLDSLARPDQSVTYPPYNIERTDENLYRITMAVAGFDTSELNIELNSNMLTIRGEKAEEEKEKTTEYLHRGIAKRSFERHFQLADFVEVKTATIENGLLHIELLRNIPERMKPRNIKISQPSEKLKTIETRQVSAA</sequence>
<dbReference type="KEGG" id="lcc:B488_11860"/>
<comment type="similarity">
    <text evidence="2 3">Belongs to the small heat shock protein (HSP20) family.</text>
</comment>